<comment type="cofactor">
    <cofactor evidence="7">
        <name>Zn(2+)</name>
        <dbReference type="ChEBI" id="CHEBI:29105"/>
    </cofactor>
    <text evidence="7">Binds 1 zinc ion.</text>
</comment>
<gene>
    <name evidence="7" type="primary">nrdR</name>
    <name evidence="9" type="ORF">C7380_1034</name>
</gene>
<dbReference type="Pfam" id="PF22811">
    <property type="entry name" value="Zn_ribbon_NrdR"/>
    <property type="match status" value="1"/>
</dbReference>
<evidence type="ECO:0000256" key="7">
    <source>
        <dbReference type="HAMAP-Rule" id="MF_00440"/>
    </source>
</evidence>
<dbReference type="RefSeq" id="WP_109603950.1">
    <property type="nucleotide sequence ID" value="NZ_JAMHJO010000003.1"/>
</dbReference>
<protein>
    <recommendedName>
        <fullName evidence="7">Transcriptional repressor NrdR</fullName>
    </recommendedName>
</protein>
<dbReference type="GO" id="GO:0045892">
    <property type="term" value="P:negative regulation of DNA-templated transcription"/>
    <property type="evidence" value="ECO:0007669"/>
    <property type="project" value="UniProtKB-UniRule"/>
</dbReference>
<keyword evidence="5 7" id="KW-0238">DNA-binding</keyword>
<dbReference type="InterPro" id="IPR005144">
    <property type="entry name" value="ATP-cone_dom"/>
</dbReference>
<keyword evidence="7" id="KW-0862">Zinc</keyword>
<dbReference type="GO" id="GO:0008270">
    <property type="term" value="F:zinc ion binding"/>
    <property type="evidence" value="ECO:0007669"/>
    <property type="project" value="UniProtKB-UniRule"/>
</dbReference>
<keyword evidence="6 7" id="KW-0804">Transcription</keyword>
<dbReference type="InterPro" id="IPR055173">
    <property type="entry name" value="NrdR-like_N"/>
</dbReference>
<name>A0AA45C847_9BACT</name>
<dbReference type="PANTHER" id="PTHR30455:SF2">
    <property type="entry name" value="TRANSCRIPTIONAL REPRESSOR NRDR"/>
    <property type="match status" value="1"/>
</dbReference>
<dbReference type="HAMAP" id="MF_00440">
    <property type="entry name" value="NrdR"/>
    <property type="match status" value="1"/>
</dbReference>
<sequence>MKCPFCDNEETKVLDSRPVGSGNSVRRRRECLKCEGRFTTYERYEESKIRVVKKDGKRELFDREKLKDGIIKACEKRPVSSEDIEEIVEEIENLIRRSGKSEIFTTDIGDKVMERLKKIDQVSYVRFASVYKEFRDLDSFLNEIKNLKNN</sequence>
<dbReference type="EMBL" id="QGGI01000003">
    <property type="protein sequence ID" value="PWJ95829.1"/>
    <property type="molecule type" value="Genomic_DNA"/>
</dbReference>
<keyword evidence="10" id="KW-1185">Reference proteome</keyword>
<keyword evidence="1 7" id="KW-0678">Repressor</keyword>
<dbReference type="NCBIfam" id="TIGR00244">
    <property type="entry name" value="transcriptional regulator NrdR"/>
    <property type="match status" value="1"/>
</dbReference>
<evidence type="ECO:0000256" key="4">
    <source>
        <dbReference type="ARBA" id="ARBA00023015"/>
    </source>
</evidence>
<keyword evidence="7" id="KW-0863">Zinc-finger</keyword>
<feature type="domain" description="ATP-cone" evidence="8">
    <location>
        <begin position="49"/>
        <end position="139"/>
    </location>
</feature>
<evidence type="ECO:0000313" key="10">
    <source>
        <dbReference type="Proteomes" id="UP000245921"/>
    </source>
</evidence>
<evidence type="ECO:0000313" key="9">
    <source>
        <dbReference type="EMBL" id="PWJ95829.1"/>
    </source>
</evidence>
<reference evidence="9 10" key="1">
    <citation type="submission" date="2018-05" db="EMBL/GenBank/DDBJ databases">
        <title>Genomic Encyclopedia of Type Strains, Phase IV (KMG-IV): sequencing the most valuable type-strain genomes for metagenomic binning, comparative biology and taxonomic classification.</title>
        <authorList>
            <person name="Goeker M."/>
        </authorList>
    </citation>
    <scope>NUCLEOTIDE SEQUENCE [LARGE SCALE GENOMIC DNA]</scope>
    <source>
        <strain evidence="9 10">DSM 24906</strain>
    </source>
</reference>
<keyword evidence="3 7" id="KW-0067">ATP-binding</keyword>
<keyword evidence="4 7" id="KW-0805">Transcription regulation</keyword>
<evidence type="ECO:0000256" key="6">
    <source>
        <dbReference type="ARBA" id="ARBA00023163"/>
    </source>
</evidence>
<comment type="similarity">
    <text evidence="7">Belongs to the NrdR family.</text>
</comment>
<dbReference type="AlphaFoldDB" id="A0AA45C847"/>
<evidence type="ECO:0000256" key="2">
    <source>
        <dbReference type="ARBA" id="ARBA00022741"/>
    </source>
</evidence>
<dbReference type="GO" id="GO:0005524">
    <property type="term" value="F:ATP binding"/>
    <property type="evidence" value="ECO:0007669"/>
    <property type="project" value="UniProtKB-UniRule"/>
</dbReference>
<keyword evidence="2 7" id="KW-0547">Nucleotide-binding</keyword>
<organism evidence="9 10">
    <name type="scientific">Oceanotoga teriensis</name>
    <dbReference type="NCBI Taxonomy" id="515440"/>
    <lineage>
        <taxon>Bacteria</taxon>
        <taxon>Thermotogati</taxon>
        <taxon>Thermotogota</taxon>
        <taxon>Thermotogae</taxon>
        <taxon>Petrotogales</taxon>
        <taxon>Petrotogaceae</taxon>
        <taxon>Oceanotoga</taxon>
    </lineage>
</organism>
<evidence type="ECO:0000256" key="5">
    <source>
        <dbReference type="ARBA" id="ARBA00023125"/>
    </source>
</evidence>
<keyword evidence="7" id="KW-0479">Metal-binding</keyword>
<comment type="caution">
    <text evidence="9">The sequence shown here is derived from an EMBL/GenBank/DDBJ whole genome shotgun (WGS) entry which is preliminary data.</text>
</comment>
<dbReference type="InterPro" id="IPR003796">
    <property type="entry name" value="RNR_NrdR-like"/>
</dbReference>
<evidence type="ECO:0000256" key="1">
    <source>
        <dbReference type="ARBA" id="ARBA00022491"/>
    </source>
</evidence>
<dbReference type="Pfam" id="PF03477">
    <property type="entry name" value="ATP-cone"/>
    <property type="match status" value="1"/>
</dbReference>
<dbReference type="Proteomes" id="UP000245921">
    <property type="component" value="Unassembled WGS sequence"/>
</dbReference>
<proteinExistence type="inferred from homology"/>
<comment type="function">
    <text evidence="7">Negatively regulates transcription of bacterial ribonucleotide reductase nrd genes and operons by binding to NrdR-boxes.</text>
</comment>
<dbReference type="PANTHER" id="PTHR30455">
    <property type="entry name" value="TRANSCRIPTIONAL REPRESSOR NRDR"/>
    <property type="match status" value="1"/>
</dbReference>
<feature type="zinc finger region" evidence="7">
    <location>
        <begin position="3"/>
        <end position="34"/>
    </location>
</feature>
<dbReference type="GO" id="GO:0003677">
    <property type="term" value="F:DNA binding"/>
    <property type="evidence" value="ECO:0007669"/>
    <property type="project" value="UniProtKB-KW"/>
</dbReference>
<dbReference type="PROSITE" id="PS51161">
    <property type="entry name" value="ATP_CONE"/>
    <property type="match status" value="1"/>
</dbReference>
<evidence type="ECO:0000256" key="3">
    <source>
        <dbReference type="ARBA" id="ARBA00022840"/>
    </source>
</evidence>
<accession>A0AA45C847</accession>
<evidence type="ECO:0000259" key="8">
    <source>
        <dbReference type="PROSITE" id="PS51161"/>
    </source>
</evidence>